<dbReference type="STRING" id="742152.A0A2H3JCQ5"/>
<dbReference type="AlphaFoldDB" id="A0A2H3JCQ5"/>
<evidence type="ECO:0000313" key="3">
    <source>
        <dbReference type="Proteomes" id="UP000218811"/>
    </source>
</evidence>
<reference evidence="2 3" key="1">
    <citation type="journal article" date="2012" name="Science">
        <title>The Paleozoic origin of enzymatic lignin decomposition reconstructed from 31 fungal genomes.</title>
        <authorList>
            <person name="Floudas D."/>
            <person name="Binder M."/>
            <person name="Riley R."/>
            <person name="Barry K."/>
            <person name="Blanchette R.A."/>
            <person name="Henrissat B."/>
            <person name="Martinez A.T."/>
            <person name="Otillar R."/>
            <person name="Spatafora J.W."/>
            <person name="Yadav J.S."/>
            <person name="Aerts A."/>
            <person name="Benoit I."/>
            <person name="Boyd A."/>
            <person name="Carlson A."/>
            <person name="Copeland A."/>
            <person name="Coutinho P.M."/>
            <person name="de Vries R.P."/>
            <person name="Ferreira P."/>
            <person name="Findley K."/>
            <person name="Foster B."/>
            <person name="Gaskell J."/>
            <person name="Glotzer D."/>
            <person name="Gorecki P."/>
            <person name="Heitman J."/>
            <person name="Hesse C."/>
            <person name="Hori C."/>
            <person name="Igarashi K."/>
            <person name="Jurgens J.A."/>
            <person name="Kallen N."/>
            <person name="Kersten P."/>
            <person name="Kohler A."/>
            <person name="Kuees U."/>
            <person name="Kumar T.K.A."/>
            <person name="Kuo A."/>
            <person name="LaButti K."/>
            <person name="Larrondo L.F."/>
            <person name="Lindquist E."/>
            <person name="Ling A."/>
            <person name="Lombard V."/>
            <person name="Lucas S."/>
            <person name="Lundell T."/>
            <person name="Martin R."/>
            <person name="McLaughlin D.J."/>
            <person name="Morgenstern I."/>
            <person name="Morin E."/>
            <person name="Murat C."/>
            <person name="Nagy L.G."/>
            <person name="Nolan M."/>
            <person name="Ohm R.A."/>
            <person name="Patyshakuliyeva A."/>
            <person name="Rokas A."/>
            <person name="Ruiz-Duenas F.J."/>
            <person name="Sabat G."/>
            <person name="Salamov A."/>
            <person name="Samejima M."/>
            <person name="Schmutz J."/>
            <person name="Slot J.C."/>
            <person name="St John F."/>
            <person name="Stenlid J."/>
            <person name="Sun H."/>
            <person name="Sun S."/>
            <person name="Syed K."/>
            <person name="Tsang A."/>
            <person name="Wiebenga A."/>
            <person name="Young D."/>
            <person name="Pisabarro A."/>
            <person name="Eastwood D.C."/>
            <person name="Martin F."/>
            <person name="Cullen D."/>
            <person name="Grigoriev I.V."/>
            <person name="Hibbett D.S."/>
        </authorList>
    </citation>
    <scope>NUCLEOTIDE SEQUENCE [LARGE SCALE GENOMIC DNA]</scope>
    <source>
        <strain evidence="2 3">MD-104</strain>
    </source>
</reference>
<feature type="compositionally biased region" description="Acidic residues" evidence="1">
    <location>
        <begin position="218"/>
        <end position="236"/>
    </location>
</feature>
<gene>
    <name evidence="2" type="ORF">WOLCODRAFT_156151</name>
</gene>
<name>A0A2H3JCQ5_WOLCO</name>
<dbReference type="OrthoDB" id="2742161at2759"/>
<sequence length="298" mass="33374">MTDGEAAERVWAVLNVLGARTWEMSAGHRHDVINDHHSDMNVRWVHSLACDLATKHMKAVAQKADAVNHLERLEESVNDSGFPLDAWHEEERSFLTRVVDVKQHKGLKNPYKSWKAKVPSQLDLVMELKTRSKDANKSGVICTIEEGIALQEMRKLVSGQDADIVQDRKQQLWARLEEWEALHTRFIAAVVESALETRAGPSGINEIVEWDVKLEVDTQGDEDEDSDEEQASEAEGEGEHTDVGLKRKSTESQSAETRVHQDQAAVVAELQSFSINLPSSYNSSLSTHPDFAKICSVE</sequence>
<accession>A0A2H3JCQ5</accession>
<dbReference type="EMBL" id="KB467854">
    <property type="protein sequence ID" value="PCH35458.1"/>
    <property type="molecule type" value="Genomic_DNA"/>
</dbReference>
<evidence type="ECO:0000313" key="2">
    <source>
        <dbReference type="EMBL" id="PCH35458.1"/>
    </source>
</evidence>
<dbReference type="InterPro" id="IPR040521">
    <property type="entry name" value="KDZ"/>
</dbReference>
<evidence type="ECO:0000256" key="1">
    <source>
        <dbReference type="SAM" id="MobiDB-lite"/>
    </source>
</evidence>
<feature type="region of interest" description="Disordered" evidence="1">
    <location>
        <begin position="218"/>
        <end position="262"/>
    </location>
</feature>
<keyword evidence="3" id="KW-1185">Reference proteome</keyword>
<organism evidence="2 3">
    <name type="scientific">Wolfiporia cocos (strain MD-104)</name>
    <name type="common">Brown rot fungus</name>
    <dbReference type="NCBI Taxonomy" id="742152"/>
    <lineage>
        <taxon>Eukaryota</taxon>
        <taxon>Fungi</taxon>
        <taxon>Dikarya</taxon>
        <taxon>Basidiomycota</taxon>
        <taxon>Agaricomycotina</taxon>
        <taxon>Agaricomycetes</taxon>
        <taxon>Polyporales</taxon>
        <taxon>Phaeolaceae</taxon>
        <taxon>Wolfiporia</taxon>
    </lineage>
</organism>
<proteinExistence type="predicted"/>
<dbReference type="Proteomes" id="UP000218811">
    <property type="component" value="Unassembled WGS sequence"/>
</dbReference>
<protein>
    <submittedName>
        <fullName evidence="2">Uncharacterized protein</fullName>
    </submittedName>
</protein>
<feature type="compositionally biased region" description="Basic and acidic residues" evidence="1">
    <location>
        <begin position="237"/>
        <end position="250"/>
    </location>
</feature>
<dbReference type="Pfam" id="PF18758">
    <property type="entry name" value="KDZ"/>
    <property type="match status" value="1"/>
</dbReference>